<keyword evidence="4" id="KW-0325">Glycoprotein</keyword>
<feature type="compositionally biased region" description="Basic and acidic residues" evidence="6">
    <location>
        <begin position="24"/>
        <end position="33"/>
    </location>
</feature>
<keyword evidence="3" id="KW-0256">Endoplasmic reticulum</keyword>
<evidence type="ECO:0000256" key="5">
    <source>
        <dbReference type="RuleBase" id="RU361193"/>
    </source>
</evidence>
<evidence type="ECO:0000256" key="6">
    <source>
        <dbReference type="SAM" id="MobiDB-lite"/>
    </source>
</evidence>
<evidence type="ECO:0000313" key="7">
    <source>
        <dbReference type="EMBL" id="KAG5456724.1"/>
    </source>
</evidence>
<dbReference type="SUPFAM" id="SSF48225">
    <property type="entry name" value="Seven-hairpin glycosidases"/>
    <property type="match status" value="2"/>
</dbReference>
<keyword evidence="8" id="KW-1185">Reference proteome</keyword>
<dbReference type="GO" id="GO:0005975">
    <property type="term" value="P:carbohydrate metabolic process"/>
    <property type="evidence" value="ECO:0007669"/>
    <property type="project" value="InterPro"/>
</dbReference>
<evidence type="ECO:0000256" key="3">
    <source>
        <dbReference type="ARBA" id="ARBA00022824"/>
    </source>
</evidence>
<name>A0A8H7ZP67_9FUNG</name>
<feature type="compositionally biased region" description="Pro residues" evidence="6">
    <location>
        <begin position="243"/>
        <end position="257"/>
    </location>
</feature>
<dbReference type="GO" id="GO:0036503">
    <property type="term" value="P:ERAD pathway"/>
    <property type="evidence" value="ECO:0007669"/>
    <property type="project" value="UniProtKB-ARBA"/>
</dbReference>
<reference evidence="7 8" key="1">
    <citation type="journal article" name="Sci. Rep.">
        <title>Genome-scale phylogenetic analyses confirm Olpidium as the closest living zoosporic fungus to the non-flagellated, terrestrial fungi.</title>
        <authorList>
            <person name="Chang Y."/>
            <person name="Rochon D."/>
            <person name="Sekimoto S."/>
            <person name="Wang Y."/>
            <person name="Chovatia M."/>
            <person name="Sandor L."/>
            <person name="Salamov A."/>
            <person name="Grigoriev I.V."/>
            <person name="Stajich J.E."/>
            <person name="Spatafora J.W."/>
        </authorList>
    </citation>
    <scope>NUCLEOTIDE SEQUENCE [LARGE SCALE GENOMIC DNA]</scope>
    <source>
        <strain evidence="7">S191</strain>
    </source>
</reference>
<comment type="subcellular location">
    <subcellularLocation>
        <location evidence="1">Endoplasmic reticulum</location>
    </subcellularLocation>
</comment>
<dbReference type="PRINTS" id="PR00747">
    <property type="entry name" value="GLYHDRLASE47"/>
</dbReference>
<keyword evidence="5 7" id="KW-0378">Hydrolase</keyword>
<feature type="region of interest" description="Disordered" evidence="6">
    <location>
        <begin position="185"/>
        <end position="269"/>
    </location>
</feature>
<feature type="compositionally biased region" description="Basic residues" evidence="6">
    <location>
        <begin position="225"/>
        <end position="234"/>
    </location>
</feature>
<evidence type="ECO:0000256" key="1">
    <source>
        <dbReference type="ARBA" id="ARBA00004240"/>
    </source>
</evidence>
<sequence length="621" mass="68703">MTKRRWLSVLTPAPPCAETASGRPELRRREGRNAQRASPQKAVRPRSGTGMPACRRLPRPAGTPGRSRRLPRSPDVPPGRRVPFVSLPAVLLLLLLLQLLAAPRPTAAEAFDARLARLRRAEAREMFLHAWRGYLEYAFPEDELDPLRCKGRGKSKKPRFSENDVLGGYSLTLVDTLDALAVRKRTPAGKKKKKKKKGRGRFESLTTRRAPRDRPRALRSGQHGARFRSHHPHARGPGTSVAAPPPVDARAPSPPRPAVTSFREPGGTVSTQWQLSAHQLASDPELPTFVPWYDGQLLRMAHDLGKRLLPAFDSSPSGIPYPKVNLRAGLPPDAAGENCLAGAGTLVLEFGVLSRLTDDARFETAAKKSMAELWRRRSDIDLLGNVINVTSGLWSHTASSVGAGADSFFEYLMKAYILFGECDYFHVFEVAYNAIMARVRDPTGYVLRNVDMLTGMLVAPWVDSLAAFFPGLQVLAGDVESAVRIHLFYNALWQRYGALPERFDFYNQEAINSHYPLRPEFIESTYMLYQVKTPGERPPAQPRRFQLRLHDRGPPAVSPAGSPHAGVLRARPAPAVVSGLRPREADRVLLARAPASPRPGPEHVGAPRSRRRARARRSPVG</sequence>
<organism evidence="7 8">
    <name type="scientific">Olpidium bornovanus</name>
    <dbReference type="NCBI Taxonomy" id="278681"/>
    <lineage>
        <taxon>Eukaryota</taxon>
        <taxon>Fungi</taxon>
        <taxon>Fungi incertae sedis</taxon>
        <taxon>Olpidiomycota</taxon>
        <taxon>Olpidiomycotina</taxon>
        <taxon>Olpidiomycetes</taxon>
        <taxon>Olpidiales</taxon>
        <taxon>Olpidiaceae</taxon>
        <taxon>Olpidium</taxon>
    </lineage>
</organism>
<dbReference type="InterPro" id="IPR044674">
    <property type="entry name" value="EDEM1/2/3"/>
</dbReference>
<evidence type="ECO:0000256" key="4">
    <source>
        <dbReference type="ARBA" id="ARBA00023180"/>
    </source>
</evidence>
<dbReference type="Proteomes" id="UP000673691">
    <property type="component" value="Unassembled WGS sequence"/>
</dbReference>
<feature type="region of interest" description="Disordered" evidence="6">
    <location>
        <begin position="587"/>
        <end position="621"/>
    </location>
</feature>
<dbReference type="EC" id="3.2.1.-" evidence="5"/>
<feature type="compositionally biased region" description="Basic residues" evidence="6">
    <location>
        <begin position="185"/>
        <end position="199"/>
    </location>
</feature>
<keyword evidence="5" id="KW-0326">Glycosidase</keyword>
<dbReference type="OrthoDB" id="8118055at2759"/>
<feature type="region of interest" description="Disordered" evidence="6">
    <location>
        <begin position="550"/>
        <end position="569"/>
    </location>
</feature>
<dbReference type="GO" id="GO:0016020">
    <property type="term" value="C:membrane"/>
    <property type="evidence" value="ECO:0007669"/>
    <property type="project" value="InterPro"/>
</dbReference>
<dbReference type="EMBL" id="JAEFCI010011262">
    <property type="protein sequence ID" value="KAG5456724.1"/>
    <property type="molecule type" value="Genomic_DNA"/>
</dbReference>
<dbReference type="PANTHER" id="PTHR45679:SF5">
    <property type="entry name" value="ER DEGRADATION-ENHANCING ALPHA-MANNOSIDASE-LIKE PROTEIN 1"/>
    <property type="match status" value="1"/>
</dbReference>
<dbReference type="AlphaFoldDB" id="A0A8H7ZP67"/>
<dbReference type="PANTHER" id="PTHR45679">
    <property type="entry name" value="ER DEGRADATION-ENHANCING ALPHA-MANNOSIDASE-LIKE PROTEIN 2"/>
    <property type="match status" value="1"/>
</dbReference>
<comment type="caution">
    <text evidence="7">The sequence shown here is derived from an EMBL/GenBank/DDBJ whole genome shotgun (WGS) entry which is preliminary data.</text>
</comment>
<feature type="region of interest" description="Disordered" evidence="6">
    <location>
        <begin position="1"/>
        <end position="79"/>
    </location>
</feature>
<evidence type="ECO:0000256" key="2">
    <source>
        <dbReference type="ARBA" id="ARBA00007658"/>
    </source>
</evidence>
<dbReference type="GO" id="GO:0044322">
    <property type="term" value="C:endoplasmic reticulum quality control compartment"/>
    <property type="evidence" value="ECO:0007669"/>
    <property type="project" value="GOC"/>
</dbReference>
<dbReference type="GO" id="GO:0004571">
    <property type="term" value="F:mannosyl-oligosaccharide 1,2-alpha-mannosidase activity"/>
    <property type="evidence" value="ECO:0007669"/>
    <property type="project" value="InterPro"/>
</dbReference>
<evidence type="ECO:0000313" key="8">
    <source>
        <dbReference type="Proteomes" id="UP000673691"/>
    </source>
</evidence>
<gene>
    <name evidence="7" type="ORF">BJ554DRAFT_3448</name>
</gene>
<dbReference type="Gene3D" id="1.50.10.10">
    <property type="match status" value="2"/>
</dbReference>
<dbReference type="InterPro" id="IPR012341">
    <property type="entry name" value="6hp_glycosidase-like_sf"/>
</dbReference>
<protein>
    <recommendedName>
        <fullName evidence="5">alpha-1,2-Mannosidase</fullName>
        <ecNumber evidence="5">3.2.1.-</ecNumber>
    </recommendedName>
</protein>
<comment type="similarity">
    <text evidence="2 5">Belongs to the glycosyl hydrolase 47 family.</text>
</comment>
<dbReference type="InterPro" id="IPR001382">
    <property type="entry name" value="Glyco_hydro_47"/>
</dbReference>
<dbReference type="GO" id="GO:1904380">
    <property type="term" value="P:endoplasmic reticulum mannose trimming"/>
    <property type="evidence" value="ECO:0007669"/>
    <property type="project" value="InterPro"/>
</dbReference>
<dbReference type="InterPro" id="IPR036026">
    <property type="entry name" value="Seven-hairpin_glycosidases"/>
</dbReference>
<dbReference type="Pfam" id="PF01532">
    <property type="entry name" value="Glyco_hydro_47"/>
    <property type="match status" value="2"/>
</dbReference>
<dbReference type="GO" id="GO:0005509">
    <property type="term" value="F:calcium ion binding"/>
    <property type="evidence" value="ECO:0007669"/>
    <property type="project" value="InterPro"/>
</dbReference>
<proteinExistence type="inferred from homology"/>
<accession>A0A8H7ZP67</accession>
<feature type="compositionally biased region" description="Basic residues" evidence="6">
    <location>
        <begin position="608"/>
        <end position="621"/>
    </location>
</feature>